<dbReference type="KEGG" id="lrs:PX52LOC_02479"/>
<reference evidence="6" key="1">
    <citation type="submission" date="2019-08" db="EMBL/GenBank/DDBJ databases">
        <title>Limnoglobus roseus gen. nov., sp. nov., a novel freshwater planctomycete with a giant genome from the family Gemmataceae.</title>
        <authorList>
            <person name="Kulichevskaya I.S."/>
            <person name="Naumoff D.G."/>
            <person name="Miroshnikov K."/>
            <person name="Ivanova A."/>
            <person name="Philippov D.A."/>
            <person name="Hakobyan A."/>
            <person name="Rijpstra I.C."/>
            <person name="Sinninghe Damste J.S."/>
            <person name="Liesack W."/>
            <person name="Dedysh S.N."/>
        </authorList>
    </citation>
    <scope>NUCLEOTIDE SEQUENCE [LARGE SCALE GENOMIC DNA]</scope>
    <source>
        <strain evidence="6">PX52</strain>
    </source>
</reference>
<evidence type="ECO:0000313" key="5">
    <source>
        <dbReference type="EMBL" id="QEL15554.1"/>
    </source>
</evidence>
<protein>
    <submittedName>
        <fullName evidence="5">GT2 family glycosyltransferase</fullName>
    </submittedName>
</protein>
<evidence type="ECO:0000313" key="6">
    <source>
        <dbReference type="Proteomes" id="UP000324974"/>
    </source>
</evidence>
<dbReference type="OrthoDB" id="9771846at2"/>
<feature type="domain" description="Glycosyltransferase 2-like" evidence="4">
    <location>
        <begin position="3"/>
        <end position="107"/>
    </location>
</feature>
<gene>
    <name evidence="5" type="ORF">PX52LOC_02479</name>
</gene>
<dbReference type="Pfam" id="PF00535">
    <property type="entry name" value="Glycos_transf_2"/>
    <property type="match status" value="1"/>
</dbReference>
<proteinExistence type="inferred from homology"/>
<sequence length="314" mass="34636">MTRDCLATLRKSDRVCDHIVLVDNGSRPEEQAILRDGLAADVRLVQLPANRGFAGGMNAGIAEAGRLGADYVWIVNNDAFPEPDCLDALVAALEADATLAAVTPLVMGIDGLEQIAGGRFWEVEGRNEFLSAVDLQYPVGLGGYWAVGTVPLFRANALAHARGFDEGYFAYWEEVDLCLRLARLGYRFRAVPEVRALHIGQVSSNGSAILFYFYVRNWLRLLRRHCRPDVRNGNTVAFVRRILDSAGCFALHGQHAKARAAVEAIIAFIGREDGPPKWFGSSPRLADFIARHPWQLIRGLGWLERSLARKVVPA</sequence>
<accession>A0A5C1AEN0</accession>
<dbReference type="PANTHER" id="PTHR43179">
    <property type="entry name" value="RHAMNOSYLTRANSFERASE WBBL"/>
    <property type="match status" value="1"/>
</dbReference>
<keyword evidence="2" id="KW-0328">Glycosyltransferase</keyword>
<comment type="similarity">
    <text evidence="1">Belongs to the glycosyltransferase 2 family.</text>
</comment>
<name>A0A5C1AEN0_9BACT</name>
<dbReference type="PANTHER" id="PTHR43179:SF12">
    <property type="entry name" value="GALACTOFURANOSYLTRANSFERASE GLFT2"/>
    <property type="match status" value="1"/>
</dbReference>
<dbReference type="GO" id="GO:0016757">
    <property type="term" value="F:glycosyltransferase activity"/>
    <property type="evidence" value="ECO:0007669"/>
    <property type="project" value="UniProtKB-KW"/>
</dbReference>
<evidence type="ECO:0000259" key="4">
    <source>
        <dbReference type="Pfam" id="PF00535"/>
    </source>
</evidence>
<dbReference type="CDD" id="cd04186">
    <property type="entry name" value="GT_2_like_c"/>
    <property type="match status" value="1"/>
</dbReference>
<dbReference type="AlphaFoldDB" id="A0A5C1AEN0"/>
<dbReference type="EMBL" id="CP042425">
    <property type="protein sequence ID" value="QEL15554.1"/>
    <property type="molecule type" value="Genomic_DNA"/>
</dbReference>
<keyword evidence="3 5" id="KW-0808">Transferase</keyword>
<evidence type="ECO:0000256" key="3">
    <source>
        <dbReference type="ARBA" id="ARBA00022679"/>
    </source>
</evidence>
<dbReference type="SUPFAM" id="SSF53448">
    <property type="entry name" value="Nucleotide-diphospho-sugar transferases"/>
    <property type="match status" value="1"/>
</dbReference>
<dbReference type="Proteomes" id="UP000324974">
    <property type="component" value="Chromosome"/>
</dbReference>
<dbReference type="Gene3D" id="3.90.550.10">
    <property type="entry name" value="Spore Coat Polysaccharide Biosynthesis Protein SpsA, Chain A"/>
    <property type="match status" value="1"/>
</dbReference>
<evidence type="ECO:0000256" key="2">
    <source>
        <dbReference type="ARBA" id="ARBA00022676"/>
    </source>
</evidence>
<dbReference type="InterPro" id="IPR029044">
    <property type="entry name" value="Nucleotide-diphossugar_trans"/>
</dbReference>
<evidence type="ECO:0000256" key="1">
    <source>
        <dbReference type="ARBA" id="ARBA00006739"/>
    </source>
</evidence>
<dbReference type="InterPro" id="IPR001173">
    <property type="entry name" value="Glyco_trans_2-like"/>
</dbReference>
<organism evidence="5 6">
    <name type="scientific">Limnoglobus roseus</name>
    <dbReference type="NCBI Taxonomy" id="2598579"/>
    <lineage>
        <taxon>Bacteria</taxon>
        <taxon>Pseudomonadati</taxon>
        <taxon>Planctomycetota</taxon>
        <taxon>Planctomycetia</taxon>
        <taxon>Gemmatales</taxon>
        <taxon>Gemmataceae</taxon>
        <taxon>Limnoglobus</taxon>
    </lineage>
</organism>
<keyword evidence="6" id="KW-1185">Reference proteome</keyword>